<name>A0ABR4GU38_9EURO</name>
<dbReference type="Proteomes" id="UP001610334">
    <property type="component" value="Unassembled WGS sequence"/>
</dbReference>
<evidence type="ECO:0000313" key="1">
    <source>
        <dbReference type="EMBL" id="KAL2802442.1"/>
    </source>
</evidence>
<protein>
    <submittedName>
        <fullName evidence="1">Uncharacterized protein</fullName>
    </submittedName>
</protein>
<evidence type="ECO:0000313" key="2">
    <source>
        <dbReference type="Proteomes" id="UP001610334"/>
    </source>
</evidence>
<sequence length="345" mass="38348">MSTSSGSTKTASNRSGNFAADEWPHLFRSGNPSNPQNHWLEKVLNPFQRHGVNVFPDAFGVSLVEFVEGRGILRWSTCFEEKEGIVIYCGPDDSDLRTVVDNVRKELDEALTSSDSNLRVLLVHCLLEGPGAAPPVWQAKLKEVIDTIGKRLKLDPLFFVEHFDMVTEQHESAAQALPSSKDYLQLQDPHGGYVTATTASVDDSGVSTAVVMDSSMLGRTHNPWLTQARSFLETSCNMRPGEATENHIIMHVVPYIKHLLRVSLAMIKNLHHCTDVHCHAMPDTWRDLQSLSRLLYTNLKNIDHTLARQAADPGTNYSLELMRLLYDVVNSGEGGGIRTVSTTRT</sequence>
<accession>A0ABR4GU38</accession>
<proteinExistence type="predicted"/>
<dbReference type="EMBL" id="JBFXLT010000183">
    <property type="protein sequence ID" value="KAL2802442.1"/>
    <property type="molecule type" value="Genomic_DNA"/>
</dbReference>
<organism evidence="1 2">
    <name type="scientific">Aspergillus granulosus</name>
    <dbReference type="NCBI Taxonomy" id="176169"/>
    <lineage>
        <taxon>Eukaryota</taxon>
        <taxon>Fungi</taxon>
        <taxon>Dikarya</taxon>
        <taxon>Ascomycota</taxon>
        <taxon>Pezizomycotina</taxon>
        <taxon>Eurotiomycetes</taxon>
        <taxon>Eurotiomycetidae</taxon>
        <taxon>Eurotiales</taxon>
        <taxon>Aspergillaceae</taxon>
        <taxon>Aspergillus</taxon>
        <taxon>Aspergillus subgen. Nidulantes</taxon>
    </lineage>
</organism>
<gene>
    <name evidence="1" type="ORF">BJX63DRAFT_415109</name>
</gene>
<comment type="caution">
    <text evidence="1">The sequence shown here is derived from an EMBL/GenBank/DDBJ whole genome shotgun (WGS) entry which is preliminary data.</text>
</comment>
<keyword evidence="2" id="KW-1185">Reference proteome</keyword>
<reference evidence="1 2" key="1">
    <citation type="submission" date="2024-07" db="EMBL/GenBank/DDBJ databases">
        <title>Section-level genome sequencing and comparative genomics of Aspergillus sections Usti and Cavernicolus.</title>
        <authorList>
            <consortium name="Lawrence Berkeley National Laboratory"/>
            <person name="Nybo J.L."/>
            <person name="Vesth T.C."/>
            <person name="Theobald S."/>
            <person name="Frisvad J.C."/>
            <person name="Larsen T.O."/>
            <person name="Kjaerboelling I."/>
            <person name="Rothschild-Mancinelli K."/>
            <person name="Lyhne E.K."/>
            <person name="Kogle M.E."/>
            <person name="Barry K."/>
            <person name="Clum A."/>
            <person name="Na H."/>
            <person name="Ledsgaard L."/>
            <person name="Lin J."/>
            <person name="Lipzen A."/>
            <person name="Kuo A."/>
            <person name="Riley R."/>
            <person name="Mondo S."/>
            <person name="Labutti K."/>
            <person name="Haridas S."/>
            <person name="Pangalinan J."/>
            <person name="Salamov A.A."/>
            <person name="Simmons B.A."/>
            <person name="Magnuson J.K."/>
            <person name="Chen J."/>
            <person name="Drula E."/>
            <person name="Henrissat B."/>
            <person name="Wiebenga A."/>
            <person name="Lubbers R.J."/>
            <person name="Gomes A.C."/>
            <person name="Makela M.R."/>
            <person name="Stajich J."/>
            <person name="Grigoriev I.V."/>
            <person name="Mortensen U.H."/>
            <person name="De Vries R.P."/>
            <person name="Baker S.E."/>
            <person name="Andersen M.R."/>
        </authorList>
    </citation>
    <scope>NUCLEOTIDE SEQUENCE [LARGE SCALE GENOMIC DNA]</scope>
    <source>
        <strain evidence="1 2">CBS 588.65</strain>
    </source>
</reference>